<proteinExistence type="predicted"/>
<sequence length="617" mass="68108">MTWLNPAALAFLGFIPVVLLLHTLRHRRRDVQVSTFFLWESVLREAHGSLGWQRLVQNLPLLFQILLIIVLTAALANPVLTRAVTDNKDIILVLDVSASMQTRTSQGSRFTQAQQRALEVLQNLPSGRQMALITAGRQPQVVEFFNADKDVLREAIMRQQPTDASGNMREALILALSFTQGSGTHEVVAIGDGAYGPLHGMDAQRSPIRHMQVTGGEKNVGITRMALRKVQDAAETYDMLLAVKNFSSQPVQVPLQVTAVLRKPLLERSVALQPGQEEVIVATLPGPLKGTVQAEVLIDDDFPLDNRAYGVVATPTQTWVLLVGESNYFLETLLTSLPGLLVNVAPQVSEDTLPRLLEANQLIIFNGVQPPPLRRGHFLLLNTAPQDQRLVTEGTVQRPQVLDWQRQHPLLQFVDLTALHVEEALVVRPETGAQSLVDATWTSLLSVIDEPPLRVVMLAFDLMRSDLPLRVAFPVLMSNLLRWLHPPQEEMSAGHVQAGMPHTIFFDKPVSHITVQDPQGKQRDYSVTGNPWTFADAQKVGTYILRTGEAKHYLAVNLLDAAESDINPSDQLASFAPGVKPAAPQHAGVVETPLWLYVLLGAVVVLLGEGYVWCKDF</sequence>
<dbReference type="InterPro" id="IPR024163">
    <property type="entry name" value="Aerotolerance_reg_N"/>
</dbReference>
<dbReference type="InterPro" id="IPR002035">
    <property type="entry name" value="VWF_A"/>
</dbReference>
<protein>
    <submittedName>
        <fullName evidence="3">VWA domain-containing protein</fullName>
    </submittedName>
</protein>
<dbReference type="PANTHER" id="PTHR37464">
    <property type="entry name" value="BLL2463 PROTEIN"/>
    <property type="match status" value="1"/>
</dbReference>
<comment type="caution">
    <text evidence="3">The sequence shown here is derived from an EMBL/GenBank/DDBJ whole genome shotgun (WGS) entry which is preliminary data.</text>
</comment>
<evidence type="ECO:0000256" key="1">
    <source>
        <dbReference type="SAM" id="Phobius"/>
    </source>
</evidence>
<dbReference type="SMART" id="SM00327">
    <property type="entry name" value="VWA"/>
    <property type="match status" value="1"/>
</dbReference>
<organism evidence="3 4">
    <name type="scientific">Tectimicrobiota bacterium</name>
    <dbReference type="NCBI Taxonomy" id="2528274"/>
    <lineage>
        <taxon>Bacteria</taxon>
        <taxon>Pseudomonadati</taxon>
        <taxon>Nitrospinota/Tectimicrobiota group</taxon>
        <taxon>Candidatus Tectimicrobiota</taxon>
    </lineage>
</organism>
<accession>A0A938B2A7</accession>
<dbReference type="Gene3D" id="3.40.50.410">
    <property type="entry name" value="von Willebrand factor, type A domain"/>
    <property type="match status" value="1"/>
</dbReference>
<feature type="transmembrane region" description="Helical" evidence="1">
    <location>
        <begin position="6"/>
        <end position="24"/>
    </location>
</feature>
<keyword evidence="1" id="KW-1133">Transmembrane helix</keyword>
<feature type="domain" description="VWFA" evidence="2">
    <location>
        <begin position="87"/>
        <end position="261"/>
    </location>
</feature>
<feature type="transmembrane region" description="Helical" evidence="1">
    <location>
        <begin position="61"/>
        <end position="80"/>
    </location>
</feature>
<dbReference type="InterPro" id="IPR036465">
    <property type="entry name" value="vWFA_dom_sf"/>
</dbReference>
<dbReference type="AlphaFoldDB" id="A0A938B2A7"/>
<feature type="transmembrane region" description="Helical" evidence="1">
    <location>
        <begin position="594"/>
        <end position="614"/>
    </location>
</feature>
<evidence type="ECO:0000313" key="4">
    <source>
        <dbReference type="Proteomes" id="UP000712673"/>
    </source>
</evidence>
<dbReference type="Pfam" id="PF13519">
    <property type="entry name" value="VWA_2"/>
    <property type="match status" value="1"/>
</dbReference>
<name>A0A938B2A7_UNCTE</name>
<dbReference type="SUPFAM" id="SSF53300">
    <property type="entry name" value="vWA-like"/>
    <property type="match status" value="1"/>
</dbReference>
<dbReference type="CDD" id="cd00198">
    <property type="entry name" value="vWFA"/>
    <property type="match status" value="1"/>
</dbReference>
<reference evidence="3" key="1">
    <citation type="submission" date="2019-03" db="EMBL/GenBank/DDBJ databases">
        <title>Lake Tanganyika Metagenome-Assembled Genomes (MAGs).</title>
        <authorList>
            <person name="Tran P."/>
        </authorList>
    </citation>
    <scope>NUCLEOTIDE SEQUENCE</scope>
    <source>
        <strain evidence="3">K_DeepCast_65m_m2_066</strain>
    </source>
</reference>
<dbReference type="EMBL" id="VGLS01000038">
    <property type="protein sequence ID" value="MBM3222630.1"/>
    <property type="molecule type" value="Genomic_DNA"/>
</dbReference>
<evidence type="ECO:0000259" key="2">
    <source>
        <dbReference type="SMART" id="SM00327"/>
    </source>
</evidence>
<evidence type="ECO:0000313" key="3">
    <source>
        <dbReference type="EMBL" id="MBM3222630.1"/>
    </source>
</evidence>
<keyword evidence="1" id="KW-0812">Transmembrane</keyword>
<dbReference type="PANTHER" id="PTHR37464:SF1">
    <property type="entry name" value="BLL2463 PROTEIN"/>
    <property type="match status" value="1"/>
</dbReference>
<keyword evidence="1" id="KW-0472">Membrane</keyword>
<dbReference type="Pfam" id="PF07584">
    <property type="entry name" value="BatA"/>
    <property type="match status" value="1"/>
</dbReference>
<gene>
    <name evidence="3" type="ORF">FJZ47_02330</name>
</gene>
<dbReference type="Proteomes" id="UP000712673">
    <property type="component" value="Unassembled WGS sequence"/>
</dbReference>